<comment type="caution">
    <text evidence="2">The sequence shown here is derived from an EMBL/GenBank/DDBJ whole genome shotgun (WGS) entry which is preliminary data.</text>
</comment>
<evidence type="ECO:0000313" key="2">
    <source>
        <dbReference type="EMBL" id="CAA3002395.1"/>
    </source>
</evidence>
<feature type="compositionally biased region" description="Basic and acidic residues" evidence="1">
    <location>
        <begin position="29"/>
        <end position="45"/>
    </location>
</feature>
<accession>A0A8S0TEU3</accession>
<proteinExistence type="predicted"/>
<keyword evidence="3" id="KW-1185">Reference proteome</keyword>
<sequence>MGLEVEGVRFCSKTSSAESSNPFSGKMTHLVDERRAPPDSRRQAEHSGAARVTHALAVEATRETTRKGHRRHVWKIQPEVKKEKLFLDEFLTFWWCWISVWYTMEADTVSDRKVEMGKLFHWRFGDVSWSFNSFWMT</sequence>
<protein>
    <submittedName>
        <fullName evidence="2">Uncharacterized protein</fullName>
    </submittedName>
</protein>
<dbReference type="Proteomes" id="UP000594638">
    <property type="component" value="Unassembled WGS sequence"/>
</dbReference>
<gene>
    <name evidence="2" type="ORF">OLEA9_A063128</name>
</gene>
<dbReference type="EMBL" id="CACTIH010005833">
    <property type="protein sequence ID" value="CAA3002395.1"/>
    <property type="molecule type" value="Genomic_DNA"/>
</dbReference>
<dbReference type="AlphaFoldDB" id="A0A8S0TEU3"/>
<name>A0A8S0TEU3_OLEEU</name>
<evidence type="ECO:0000256" key="1">
    <source>
        <dbReference type="SAM" id="MobiDB-lite"/>
    </source>
</evidence>
<feature type="region of interest" description="Disordered" evidence="1">
    <location>
        <begin position="15"/>
        <end position="49"/>
    </location>
</feature>
<dbReference type="Gramene" id="OE9A063128T1">
    <property type="protein sequence ID" value="OE9A063128C1"/>
    <property type="gene ID" value="OE9A063128"/>
</dbReference>
<evidence type="ECO:0000313" key="3">
    <source>
        <dbReference type="Proteomes" id="UP000594638"/>
    </source>
</evidence>
<organism evidence="2 3">
    <name type="scientific">Olea europaea subsp. europaea</name>
    <dbReference type="NCBI Taxonomy" id="158383"/>
    <lineage>
        <taxon>Eukaryota</taxon>
        <taxon>Viridiplantae</taxon>
        <taxon>Streptophyta</taxon>
        <taxon>Embryophyta</taxon>
        <taxon>Tracheophyta</taxon>
        <taxon>Spermatophyta</taxon>
        <taxon>Magnoliopsida</taxon>
        <taxon>eudicotyledons</taxon>
        <taxon>Gunneridae</taxon>
        <taxon>Pentapetalae</taxon>
        <taxon>asterids</taxon>
        <taxon>lamiids</taxon>
        <taxon>Lamiales</taxon>
        <taxon>Oleaceae</taxon>
        <taxon>Oleeae</taxon>
        <taxon>Olea</taxon>
    </lineage>
</organism>
<reference evidence="2 3" key="1">
    <citation type="submission" date="2019-12" db="EMBL/GenBank/DDBJ databases">
        <authorList>
            <person name="Alioto T."/>
            <person name="Alioto T."/>
            <person name="Gomez Garrido J."/>
        </authorList>
    </citation>
    <scope>NUCLEOTIDE SEQUENCE [LARGE SCALE GENOMIC DNA]</scope>
</reference>